<dbReference type="Gene3D" id="1.10.760.10">
    <property type="entry name" value="Cytochrome c-like domain"/>
    <property type="match status" value="1"/>
</dbReference>
<reference evidence="6" key="1">
    <citation type="submission" date="2021-04" db="EMBL/GenBank/DDBJ databases">
        <title>Luteolibacter sp. 32A isolated from the skin of an Anderson's salamander (Ambystoma andersonii).</title>
        <authorList>
            <person name="Spergser J."/>
            <person name="Busse H.-J."/>
        </authorList>
    </citation>
    <scope>NUCLEOTIDE SEQUENCE</scope>
    <source>
        <strain evidence="6">32A</strain>
    </source>
</reference>
<evidence type="ECO:0000313" key="7">
    <source>
        <dbReference type="Proteomes" id="UP000676169"/>
    </source>
</evidence>
<dbReference type="SUPFAM" id="SSF46626">
    <property type="entry name" value="Cytochrome c"/>
    <property type="match status" value="1"/>
</dbReference>
<keyword evidence="7" id="KW-1185">Reference proteome</keyword>
<evidence type="ECO:0000313" key="6">
    <source>
        <dbReference type="EMBL" id="QUE51773.1"/>
    </source>
</evidence>
<organism evidence="6 7">
    <name type="scientific">Luteolibacter ambystomatis</name>
    <dbReference type="NCBI Taxonomy" id="2824561"/>
    <lineage>
        <taxon>Bacteria</taxon>
        <taxon>Pseudomonadati</taxon>
        <taxon>Verrucomicrobiota</taxon>
        <taxon>Verrucomicrobiia</taxon>
        <taxon>Verrucomicrobiales</taxon>
        <taxon>Verrucomicrobiaceae</taxon>
        <taxon>Luteolibacter</taxon>
    </lineage>
</organism>
<gene>
    <name evidence="6" type="ORF">KBB96_02525</name>
</gene>
<feature type="domain" description="Cytochrome c" evidence="5">
    <location>
        <begin position="679"/>
        <end position="817"/>
    </location>
</feature>
<dbReference type="PROSITE" id="PS51007">
    <property type="entry name" value="CYTC"/>
    <property type="match status" value="1"/>
</dbReference>
<dbReference type="NCBIfam" id="TIGR02603">
    <property type="entry name" value="CxxCH_TIGR02603"/>
    <property type="match status" value="1"/>
</dbReference>
<dbReference type="PANTHER" id="PTHR33546:SF1">
    <property type="entry name" value="LARGE, MULTIFUNCTIONAL SECRETED PROTEIN"/>
    <property type="match status" value="1"/>
</dbReference>
<dbReference type="InterPro" id="IPR009056">
    <property type="entry name" value="Cyt_c-like_dom"/>
</dbReference>
<dbReference type="AlphaFoldDB" id="A0A975PF18"/>
<evidence type="ECO:0000259" key="5">
    <source>
        <dbReference type="PROSITE" id="PS51007"/>
    </source>
</evidence>
<dbReference type="GO" id="GO:0046872">
    <property type="term" value="F:metal ion binding"/>
    <property type="evidence" value="ECO:0007669"/>
    <property type="project" value="UniProtKB-KW"/>
</dbReference>
<dbReference type="SUPFAM" id="SSF50952">
    <property type="entry name" value="Soluble quinoprotein glucose dehydrogenase"/>
    <property type="match status" value="1"/>
</dbReference>
<dbReference type="PANTHER" id="PTHR33546">
    <property type="entry name" value="LARGE, MULTIFUNCTIONAL SECRETED PROTEIN-RELATED"/>
    <property type="match status" value="1"/>
</dbReference>
<dbReference type="KEGG" id="lamb:KBB96_02525"/>
<sequence length="817" mass="89160">MPLLFAGSVFADPDPASGIHVPKDFKIERIYEVPGGQGSWVAITKDDKGRFICSDQYGGLYRVEAGAAPKVEKLEVKISGAHGLLWFQGVLYVSINEAPMKSGVWMVKPQGDQFSEPVLVKEFKGRGEHGPHQMVPSPDGQWIYVTCGNFTDLPGMDGYQPAKVWQEDQLLTRCTDPRGHDPNQMAPGGWIARFKPDGGSWELYASGFRNTYDIAFNDRGDLFGYDSDMEWDFGTPWYRPTRLCEILPGGEYGWRNGSGKWPVEYEDNYGSLVDFGPGSPTGVVAGRGAKFPEAYQRALYTLDWTFATVRAIHLEPQGTSYKATSEEFITGTGLPFTDAVIGDDGAMYLLTGGRKTGSAMWKVTYTGSASTAPVKIGREADPLAAFKSAIDKPTPAAINSLWEKLGSSERTERFLARTALEKLPPASWAPRLDAEKDAWRVIGASIGLARVSTKEDRARALSALDRLDWSKLSSLQRINWLRACDLEFIRGGEPQVEERQKVLAKIDKSFPTGDEMVDRELCRLLCYLQAPGIVGRTLTAMDLAGPGKPPAWTEIAARNSGYGKPILEMLKNLPPAQVLHYVYCLRAVKGPWGAGERERFFSWVDRLASGSGGASYGGFVAELRKQALANATPEERVRFEKPAHAAANPMANLPPVKGPGKDWTVDEVAALAAGGLSGRDKENGRNMFKASLCAACHAFNGEGGDVGPDLTTLGGRFKPRDIADAIINPSAVVSDQFAYSTITRKDGSSLFGRMLKEENGKVIVGTNPFDTTQTVEVPKDEITSMERSSISPMPGALINRLNPDELKDLLAFLTGAK</sequence>
<accession>A0A975PF18</accession>
<dbReference type="GO" id="GO:0020037">
    <property type="term" value="F:heme binding"/>
    <property type="evidence" value="ECO:0007669"/>
    <property type="project" value="InterPro"/>
</dbReference>
<evidence type="ECO:0000256" key="3">
    <source>
        <dbReference type="ARBA" id="ARBA00023004"/>
    </source>
</evidence>
<keyword evidence="1 4" id="KW-0349">Heme</keyword>
<evidence type="ECO:0000256" key="2">
    <source>
        <dbReference type="ARBA" id="ARBA00022723"/>
    </source>
</evidence>
<protein>
    <submittedName>
        <fullName evidence="6">C-type cytochrome</fullName>
    </submittedName>
</protein>
<keyword evidence="2 4" id="KW-0479">Metal-binding</keyword>
<dbReference type="InterPro" id="IPR011041">
    <property type="entry name" value="Quinoprot_gluc/sorb_DH_b-prop"/>
</dbReference>
<dbReference type="InterPro" id="IPR013427">
    <property type="entry name" value="Haem-bd_dom_put"/>
</dbReference>
<evidence type="ECO:0000256" key="4">
    <source>
        <dbReference type="PROSITE-ProRule" id="PRU00433"/>
    </source>
</evidence>
<dbReference type="Gene3D" id="2.120.10.30">
    <property type="entry name" value="TolB, C-terminal domain"/>
    <property type="match status" value="1"/>
</dbReference>
<keyword evidence="3 4" id="KW-0408">Iron</keyword>
<proteinExistence type="predicted"/>
<dbReference type="Proteomes" id="UP000676169">
    <property type="component" value="Chromosome"/>
</dbReference>
<dbReference type="RefSeq" id="WP_211631930.1">
    <property type="nucleotide sequence ID" value="NZ_CP073100.1"/>
</dbReference>
<name>A0A975PF18_9BACT</name>
<dbReference type="InterPro" id="IPR036909">
    <property type="entry name" value="Cyt_c-like_dom_sf"/>
</dbReference>
<dbReference type="InterPro" id="IPR011042">
    <property type="entry name" value="6-blade_b-propeller_TolB-like"/>
</dbReference>
<dbReference type="GO" id="GO:0009055">
    <property type="term" value="F:electron transfer activity"/>
    <property type="evidence" value="ECO:0007669"/>
    <property type="project" value="InterPro"/>
</dbReference>
<dbReference type="EMBL" id="CP073100">
    <property type="protein sequence ID" value="QUE51773.1"/>
    <property type="molecule type" value="Genomic_DNA"/>
</dbReference>
<evidence type="ECO:0000256" key="1">
    <source>
        <dbReference type="ARBA" id="ARBA00022617"/>
    </source>
</evidence>